<evidence type="ECO:0000256" key="1">
    <source>
        <dbReference type="SAM" id="SignalP"/>
    </source>
</evidence>
<evidence type="ECO:0000313" key="3">
    <source>
        <dbReference type="Proteomes" id="UP000177652"/>
    </source>
</evidence>
<dbReference type="AlphaFoldDB" id="A0A1F6DVR9"/>
<gene>
    <name evidence="2" type="ORF">A3D71_00965</name>
</gene>
<accession>A0A1F6DVR9</accession>
<proteinExistence type="predicted"/>
<dbReference type="Proteomes" id="UP000177652">
    <property type="component" value="Unassembled WGS sequence"/>
</dbReference>
<keyword evidence="1" id="KW-0732">Signal</keyword>
<comment type="caution">
    <text evidence="2">The sequence shown here is derived from an EMBL/GenBank/DDBJ whole genome shotgun (WGS) entry which is preliminary data.</text>
</comment>
<reference evidence="2 3" key="1">
    <citation type="journal article" date="2016" name="Nat. Commun.">
        <title>Thousands of microbial genomes shed light on interconnected biogeochemical processes in an aquifer system.</title>
        <authorList>
            <person name="Anantharaman K."/>
            <person name="Brown C.T."/>
            <person name="Hug L.A."/>
            <person name="Sharon I."/>
            <person name="Castelle C.J."/>
            <person name="Probst A.J."/>
            <person name="Thomas B.C."/>
            <person name="Singh A."/>
            <person name="Wilkins M.J."/>
            <person name="Karaoz U."/>
            <person name="Brodie E.L."/>
            <person name="Williams K.H."/>
            <person name="Hubbard S.S."/>
            <person name="Banfield J.F."/>
        </authorList>
    </citation>
    <scope>NUCLEOTIDE SEQUENCE [LARGE SCALE GENOMIC DNA]</scope>
</reference>
<feature type="chain" id="PRO_5009523999" description="WxL domain-containing protein" evidence="1">
    <location>
        <begin position="20"/>
        <end position="141"/>
    </location>
</feature>
<sequence length="141" mass="14522">MATAAIIVTSAIATTSAQATDLRVSGITLAPSTFSTGQAGPTLKIDALKSTALQDKSFFDTTQVGTALKTLTIAGDKKAGDTKKATTGGLWAAILPSTVGFEAAMKVRTVKFELNTVIDRAKQPATSYKHIKRHALGVGAG</sequence>
<organism evidence="2 3">
    <name type="scientific">Candidatus Kaiserbacteria bacterium RIFCSPHIGHO2_02_FULL_55_20</name>
    <dbReference type="NCBI Taxonomy" id="1798497"/>
    <lineage>
        <taxon>Bacteria</taxon>
        <taxon>Candidatus Kaiseribacteriota</taxon>
    </lineage>
</organism>
<dbReference type="EMBL" id="MFLK01000045">
    <property type="protein sequence ID" value="OGG65476.1"/>
    <property type="molecule type" value="Genomic_DNA"/>
</dbReference>
<feature type="signal peptide" evidence="1">
    <location>
        <begin position="1"/>
        <end position="19"/>
    </location>
</feature>
<name>A0A1F6DVR9_9BACT</name>
<evidence type="ECO:0000313" key="2">
    <source>
        <dbReference type="EMBL" id="OGG65476.1"/>
    </source>
</evidence>
<protein>
    <recommendedName>
        <fullName evidence="4">WxL domain-containing protein</fullName>
    </recommendedName>
</protein>
<evidence type="ECO:0008006" key="4">
    <source>
        <dbReference type="Google" id="ProtNLM"/>
    </source>
</evidence>